<evidence type="ECO:0000256" key="3">
    <source>
        <dbReference type="ARBA" id="ARBA00053679"/>
    </source>
</evidence>
<feature type="domain" description="Aldehyde dehydrogenase" evidence="7">
    <location>
        <begin position="64"/>
        <end position="526"/>
    </location>
</feature>
<dbReference type="EMBL" id="FO082056">
    <property type="protein sequence ID" value="CCE79148.1"/>
    <property type="molecule type" value="Genomic_DNA"/>
</dbReference>
<dbReference type="STRING" id="559304.G8YPH7"/>
<dbReference type="GO" id="GO:0019413">
    <property type="term" value="P:acetate biosynthetic process"/>
    <property type="evidence" value="ECO:0007669"/>
    <property type="project" value="UniProtKB-ARBA"/>
</dbReference>
<dbReference type="InterPro" id="IPR016162">
    <property type="entry name" value="Ald_DH_N"/>
</dbReference>
<dbReference type="eggNOG" id="KOG2450">
    <property type="taxonomic scope" value="Eukaryota"/>
</dbReference>
<name>G8YPH7_PICSO</name>
<dbReference type="Gene3D" id="3.40.309.10">
    <property type="entry name" value="Aldehyde Dehydrogenase, Chain A, domain 2"/>
    <property type="match status" value="1"/>
</dbReference>
<dbReference type="InParanoid" id="G8YPH7"/>
<sequence length="536" mass="58593">MLQFSAKPARTAFSTSLKSQALRSSLLPILSVRRYANMSLEQEITLPNGIKYVQPTGLFINNEFVKPHQGKAFEVVSPSSEEVITSVYESREDDVDEAVHYAQSAFNSDWNRADPAQRGRALYKLADLIEENAETIAGIESLDNGKSLGNARGDVALGINVLRSAAGFTDKLFGTIIETGNDHFNYTLREPLGVCGQIIPWNFPFLMFMWKIAPALATGNTVVLKSSETTPLSALYACGLVKQHKIFPPGVLNVLSGFGKITGNALTEHPGISKIAFTGSTATGKSIMKKCAESNLKKITLELGGKSPHIIFNDANVDVAVQSIVNGIFYNSGEVCSAGSRLYVQDDIYDTFVDKFVKYTEDNVKVGDPFAPSTVQGAQNSLNQLNKILQYIKTGSQEGAKLLTGGERLSEKGFFVKPTIFGDVTENMRIVKEEIFGPVLTVSRFKTTEDVIKLANDSEYGLAAGIQTTNHDRAIHVARELKAGTIWVNTYNDFHSMVPFGGYKQSGIGREMGQEVLSNYTQTKAIRAGIYLNSFK</sequence>
<comment type="similarity">
    <text evidence="1 6">Belongs to the aldehyde dehydrogenase family.</text>
</comment>
<feature type="active site" evidence="5">
    <location>
        <position position="302"/>
    </location>
</feature>
<evidence type="ECO:0000313" key="10">
    <source>
        <dbReference type="Proteomes" id="UP000005222"/>
    </source>
</evidence>
<dbReference type="EMBL" id="FO082057">
    <property type="protein sequence ID" value="CCE78562.1"/>
    <property type="molecule type" value="Genomic_DNA"/>
</dbReference>
<dbReference type="GO" id="GO:0004030">
    <property type="term" value="F:aldehyde dehydrogenase [NAD(P)+] activity"/>
    <property type="evidence" value="ECO:0007669"/>
    <property type="project" value="UniProtKB-ARBA"/>
</dbReference>
<gene>
    <name evidence="9" type="primary">Piso0_001188</name>
    <name evidence="8" type="ORF">GNLVRS01_PISO0C12828g</name>
    <name evidence="9" type="ORF">GNLVRS01_PISO0D12895g</name>
</gene>
<dbReference type="Proteomes" id="UP000005222">
    <property type="component" value="Chromosome C"/>
</dbReference>
<proteinExistence type="inferred from homology"/>
<dbReference type="PROSITE" id="PS00687">
    <property type="entry name" value="ALDEHYDE_DEHYDR_GLU"/>
    <property type="match status" value="1"/>
</dbReference>
<dbReference type="OMA" id="WINLSQA"/>
<dbReference type="SUPFAM" id="SSF53720">
    <property type="entry name" value="ALDH-like"/>
    <property type="match status" value="1"/>
</dbReference>
<dbReference type="PANTHER" id="PTHR11699">
    <property type="entry name" value="ALDEHYDE DEHYDROGENASE-RELATED"/>
    <property type="match status" value="1"/>
</dbReference>
<evidence type="ECO:0000256" key="6">
    <source>
        <dbReference type="RuleBase" id="RU003345"/>
    </source>
</evidence>
<dbReference type="InterPro" id="IPR016161">
    <property type="entry name" value="Ald_DH/histidinol_DH"/>
</dbReference>
<dbReference type="InterPro" id="IPR029510">
    <property type="entry name" value="Ald_DH_CS_GLU"/>
</dbReference>
<evidence type="ECO:0000256" key="5">
    <source>
        <dbReference type="PROSITE-ProRule" id="PRU10007"/>
    </source>
</evidence>
<dbReference type="Proteomes" id="UP000005222">
    <property type="component" value="Chromosome D"/>
</dbReference>
<dbReference type="FunFam" id="3.40.605.10:FF:000026">
    <property type="entry name" value="Aldehyde dehydrogenase, putative"/>
    <property type="match status" value="1"/>
</dbReference>
<organism evidence="9 10">
    <name type="scientific">Pichia sorbitophila (strain ATCC MYA-4447 / BCRC 22081 / CBS 7064 / NBRC 10061 / NRRL Y-12695)</name>
    <name type="common">Hybrid yeast</name>
    <dbReference type="NCBI Taxonomy" id="559304"/>
    <lineage>
        <taxon>Eukaryota</taxon>
        <taxon>Fungi</taxon>
        <taxon>Dikarya</taxon>
        <taxon>Ascomycota</taxon>
        <taxon>Saccharomycotina</taxon>
        <taxon>Pichiomycetes</taxon>
        <taxon>Debaryomycetaceae</taxon>
        <taxon>Millerozyma</taxon>
    </lineage>
</organism>
<dbReference type="HOGENOM" id="CLU_005391_0_1_1"/>
<reference evidence="9" key="1">
    <citation type="submission" date="2011-10" db="EMBL/GenBank/DDBJ databases">
        <authorList>
            <person name="Genoscope - CEA"/>
        </authorList>
    </citation>
    <scope>NUCLEOTIDE SEQUENCE</scope>
</reference>
<dbReference type="OrthoDB" id="310895at2759"/>
<dbReference type="AlphaFoldDB" id="G8YPH7"/>
<dbReference type="InterPro" id="IPR015590">
    <property type="entry name" value="Aldehyde_DH_dom"/>
</dbReference>
<dbReference type="InterPro" id="IPR016160">
    <property type="entry name" value="Ald_DH_CS_CYS"/>
</dbReference>
<keyword evidence="10" id="KW-1185">Reference proteome</keyword>
<reference evidence="10" key="2">
    <citation type="journal article" date="2012" name="G3 (Bethesda)">
        <title>Pichia sorbitophila, an interspecies yeast hybrid reveals early steps of genome resolution following polyploidization.</title>
        <authorList>
            <person name="Leh Louis V."/>
            <person name="Despons L."/>
            <person name="Friedrich A."/>
            <person name="Martin T."/>
            <person name="Durrens P."/>
            <person name="Casaregola S."/>
            <person name="Neuveglise C."/>
            <person name="Fairhead C."/>
            <person name="Marck C."/>
            <person name="Cruz J.A."/>
            <person name="Straub M.L."/>
            <person name="Kugler V."/>
            <person name="Sacerdot C."/>
            <person name="Uzunov Z."/>
            <person name="Thierry A."/>
            <person name="Weiss S."/>
            <person name="Bleykasten C."/>
            <person name="De Montigny J."/>
            <person name="Jacques N."/>
            <person name="Jung P."/>
            <person name="Lemaire M."/>
            <person name="Mallet S."/>
            <person name="Morel G."/>
            <person name="Richard G.F."/>
            <person name="Sarkar A."/>
            <person name="Savel G."/>
            <person name="Schacherer J."/>
            <person name="Seret M.L."/>
            <person name="Talla E."/>
            <person name="Samson G."/>
            <person name="Jubin C."/>
            <person name="Poulain J."/>
            <person name="Vacherie B."/>
            <person name="Barbe V."/>
            <person name="Pelletier E."/>
            <person name="Sherman D.J."/>
            <person name="Westhof E."/>
            <person name="Weissenbach J."/>
            <person name="Baret P.V."/>
            <person name="Wincker P."/>
            <person name="Gaillardin C."/>
            <person name="Dujon B."/>
            <person name="Souciet J.L."/>
        </authorList>
    </citation>
    <scope>NUCLEOTIDE SEQUENCE [LARGE SCALE GENOMIC DNA]</scope>
    <source>
        <strain evidence="10">ATCC MYA-4447 / BCRC 22081 / CBS 7064 / NBRC 10061 / NRRL Y-12695</strain>
    </source>
</reference>
<dbReference type="Pfam" id="PF00171">
    <property type="entry name" value="Aldedh"/>
    <property type="match status" value="1"/>
</dbReference>
<accession>G8YPH7</accession>
<dbReference type="FunFam" id="3.40.605.10:FF:000001">
    <property type="entry name" value="Aldehyde dehydrogenase 1"/>
    <property type="match status" value="1"/>
</dbReference>
<evidence type="ECO:0000256" key="1">
    <source>
        <dbReference type="ARBA" id="ARBA00009986"/>
    </source>
</evidence>
<dbReference type="InterPro" id="IPR016163">
    <property type="entry name" value="Ald_DH_C"/>
</dbReference>
<evidence type="ECO:0000313" key="9">
    <source>
        <dbReference type="EMBL" id="CCE79148.1"/>
    </source>
</evidence>
<comment type="function">
    <text evidence="3">Minor mitochondrial aldehyde dehydrogenase isoform. Plays a role in regulation or biosynthesis of electron transport chain components. Involved in the biosynthesis of acetate during anaerobic growth on glucose.</text>
</comment>
<dbReference type="CDD" id="cd07091">
    <property type="entry name" value="ALDH_F1-2_Ald2-like"/>
    <property type="match status" value="1"/>
</dbReference>
<evidence type="ECO:0000256" key="2">
    <source>
        <dbReference type="ARBA" id="ARBA00023002"/>
    </source>
</evidence>
<protein>
    <recommendedName>
        <fullName evidence="4">Aldehyde dehydrogenase 5, mitochondrial</fullName>
    </recommendedName>
</protein>
<evidence type="ECO:0000313" key="8">
    <source>
        <dbReference type="EMBL" id="CCE78562.1"/>
    </source>
</evidence>
<dbReference type="FunFam" id="3.40.309.10:FF:000001">
    <property type="entry name" value="Mitochondrial aldehyde dehydrogenase 2"/>
    <property type="match status" value="1"/>
</dbReference>
<evidence type="ECO:0000256" key="4">
    <source>
        <dbReference type="ARBA" id="ARBA00069627"/>
    </source>
</evidence>
<dbReference type="Gene3D" id="3.40.605.10">
    <property type="entry name" value="Aldehyde Dehydrogenase, Chain A, domain 1"/>
    <property type="match status" value="1"/>
</dbReference>
<dbReference type="PROSITE" id="PS00070">
    <property type="entry name" value="ALDEHYDE_DEHYDR_CYS"/>
    <property type="match status" value="1"/>
</dbReference>
<evidence type="ECO:0000259" key="7">
    <source>
        <dbReference type="Pfam" id="PF00171"/>
    </source>
</evidence>
<keyword evidence="2 6" id="KW-0560">Oxidoreductase</keyword>